<dbReference type="Proteomes" id="UP001595923">
    <property type="component" value="Unassembled WGS sequence"/>
</dbReference>
<keyword evidence="2" id="KW-1133">Transmembrane helix</keyword>
<keyword evidence="4" id="KW-1185">Reference proteome</keyword>
<accession>A0ABV9DQJ8</accession>
<feature type="region of interest" description="Disordered" evidence="1">
    <location>
        <begin position="276"/>
        <end position="323"/>
    </location>
</feature>
<feature type="compositionally biased region" description="Basic and acidic residues" evidence="1">
    <location>
        <begin position="276"/>
        <end position="285"/>
    </location>
</feature>
<feature type="transmembrane region" description="Helical" evidence="2">
    <location>
        <begin position="6"/>
        <end position="23"/>
    </location>
</feature>
<feature type="transmembrane region" description="Helical" evidence="2">
    <location>
        <begin position="135"/>
        <end position="156"/>
    </location>
</feature>
<feature type="transmembrane region" description="Helical" evidence="2">
    <location>
        <begin position="257"/>
        <end position="276"/>
    </location>
</feature>
<gene>
    <name evidence="3" type="ORF">ACFO4E_02530</name>
</gene>
<name>A0ABV9DQJ8_9ACTN</name>
<reference evidence="4" key="1">
    <citation type="journal article" date="2019" name="Int. J. Syst. Evol. Microbiol.">
        <title>The Global Catalogue of Microorganisms (GCM) 10K type strain sequencing project: providing services to taxonomists for standard genome sequencing and annotation.</title>
        <authorList>
            <consortium name="The Broad Institute Genomics Platform"/>
            <consortium name="The Broad Institute Genome Sequencing Center for Infectious Disease"/>
            <person name="Wu L."/>
            <person name="Ma J."/>
        </authorList>
    </citation>
    <scope>NUCLEOTIDE SEQUENCE [LARGE SCALE GENOMIC DNA]</scope>
    <source>
        <strain evidence="4">XZYJ18</strain>
    </source>
</reference>
<dbReference type="InterPro" id="IPR037185">
    <property type="entry name" value="EmrE-like"/>
</dbReference>
<feature type="transmembrane region" description="Helical" evidence="2">
    <location>
        <begin position="163"/>
        <end position="184"/>
    </location>
</feature>
<dbReference type="PANTHER" id="PTHR40761">
    <property type="entry name" value="CONSERVED INTEGRAL MEMBRANE ALANINE VALINE AND LEUCINE RICH PROTEIN-RELATED"/>
    <property type="match status" value="1"/>
</dbReference>
<proteinExistence type="predicted"/>
<dbReference type="NCBIfam" id="NF038012">
    <property type="entry name" value="DMT_1"/>
    <property type="match status" value="1"/>
</dbReference>
<dbReference type="Gene3D" id="1.10.3730.20">
    <property type="match status" value="1"/>
</dbReference>
<protein>
    <submittedName>
        <fullName evidence="3">DMT family transporter</fullName>
    </submittedName>
</protein>
<dbReference type="PANTHER" id="PTHR40761:SF1">
    <property type="entry name" value="CONSERVED INTEGRAL MEMBRANE ALANINE VALINE AND LEUCINE RICH PROTEIN-RELATED"/>
    <property type="match status" value="1"/>
</dbReference>
<dbReference type="EMBL" id="JBHSFQ010000002">
    <property type="protein sequence ID" value="MFC4560727.1"/>
    <property type="molecule type" value="Genomic_DNA"/>
</dbReference>
<dbReference type="SUPFAM" id="SSF103481">
    <property type="entry name" value="Multidrug resistance efflux transporter EmrE"/>
    <property type="match status" value="1"/>
</dbReference>
<feature type="transmembrane region" description="Helical" evidence="2">
    <location>
        <begin position="190"/>
        <end position="212"/>
    </location>
</feature>
<evidence type="ECO:0000256" key="1">
    <source>
        <dbReference type="SAM" id="MobiDB-lite"/>
    </source>
</evidence>
<dbReference type="RefSeq" id="WP_378571131.1">
    <property type="nucleotide sequence ID" value="NZ_JBHSFQ010000002.1"/>
</dbReference>
<keyword evidence="2" id="KW-0812">Transmembrane</keyword>
<feature type="transmembrane region" description="Helical" evidence="2">
    <location>
        <begin position="50"/>
        <end position="69"/>
    </location>
</feature>
<feature type="transmembrane region" description="Helical" evidence="2">
    <location>
        <begin position="75"/>
        <end position="93"/>
    </location>
</feature>
<keyword evidence="2" id="KW-0472">Membrane</keyword>
<organism evidence="3 4">
    <name type="scientific">Nocardiopsis mangrovi</name>
    <dbReference type="NCBI Taxonomy" id="1179818"/>
    <lineage>
        <taxon>Bacteria</taxon>
        <taxon>Bacillati</taxon>
        <taxon>Actinomycetota</taxon>
        <taxon>Actinomycetes</taxon>
        <taxon>Streptosporangiales</taxon>
        <taxon>Nocardiopsidaceae</taxon>
        <taxon>Nocardiopsis</taxon>
    </lineage>
</organism>
<sequence>MLLISVFMALAGAFFLALGSAMQERDAVRAPGRSVARVGFLLHLVRRPRWLLGTLAAGAGVTLHLVALSGAPLTVVQPIGVTGLVFAIVLSAVFNRRRVRPSQIAAGLCVMIGLLGVLLLFPHTSVVPQMPLPTALALVGSVAAAGGIVYVAAHWIAAGPRALLLAMVGGAALGTTSALARVVASHAVTSPAAVVSWLTVLALGIAVFGGLLQQNAYRTGHFAAAYATLLIVDPITGAGIGALMLGEGLPATPIDQVLATGSAALAIAGTAVLARAKDRNPEATRRPGAAPTPPSPSRTGQENRDDPRESTSPPPHHPSEPRR</sequence>
<feature type="transmembrane region" description="Helical" evidence="2">
    <location>
        <begin position="224"/>
        <end position="245"/>
    </location>
</feature>
<evidence type="ECO:0000313" key="3">
    <source>
        <dbReference type="EMBL" id="MFC4560727.1"/>
    </source>
</evidence>
<evidence type="ECO:0000313" key="4">
    <source>
        <dbReference type="Proteomes" id="UP001595923"/>
    </source>
</evidence>
<evidence type="ECO:0000256" key="2">
    <source>
        <dbReference type="SAM" id="Phobius"/>
    </source>
</evidence>
<feature type="transmembrane region" description="Helical" evidence="2">
    <location>
        <begin position="105"/>
        <end position="123"/>
    </location>
</feature>
<comment type="caution">
    <text evidence="3">The sequence shown here is derived from an EMBL/GenBank/DDBJ whole genome shotgun (WGS) entry which is preliminary data.</text>
</comment>